<dbReference type="EMBL" id="KQ242648">
    <property type="protein sequence ID" value="KNC77731.1"/>
    <property type="molecule type" value="Genomic_DNA"/>
</dbReference>
<gene>
    <name evidence="2" type="ORF">SARC_09815</name>
</gene>
<dbReference type="RefSeq" id="XP_014151633.1">
    <property type="nucleotide sequence ID" value="XM_014296158.1"/>
</dbReference>
<protein>
    <submittedName>
        <fullName evidence="2">Uncharacterized protein</fullName>
    </submittedName>
</protein>
<feature type="region of interest" description="Disordered" evidence="1">
    <location>
        <begin position="110"/>
        <end position="169"/>
    </location>
</feature>
<dbReference type="AlphaFoldDB" id="A0A0L0FMK4"/>
<accession>A0A0L0FMK4</accession>
<proteinExistence type="predicted"/>
<dbReference type="GeneID" id="25910319"/>
<organism evidence="2 3">
    <name type="scientific">Sphaeroforma arctica JP610</name>
    <dbReference type="NCBI Taxonomy" id="667725"/>
    <lineage>
        <taxon>Eukaryota</taxon>
        <taxon>Ichthyosporea</taxon>
        <taxon>Ichthyophonida</taxon>
        <taxon>Sphaeroforma</taxon>
    </lineage>
</organism>
<evidence type="ECO:0000256" key="1">
    <source>
        <dbReference type="SAM" id="MobiDB-lite"/>
    </source>
</evidence>
<dbReference type="Proteomes" id="UP000054560">
    <property type="component" value="Unassembled WGS sequence"/>
</dbReference>
<feature type="region of interest" description="Disordered" evidence="1">
    <location>
        <begin position="1"/>
        <end position="95"/>
    </location>
</feature>
<feature type="compositionally biased region" description="Acidic residues" evidence="1">
    <location>
        <begin position="160"/>
        <end position="169"/>
    </location>
</feature>
<reference evidence="2 3" key="1">
    <citation type="submission" date="2011-02" db="EMBL/GenBank/DDBJ databases">
        <title>The Genome Sequence of Sphaeroforma arctica JP610.</title>
        <authorList>
            <consortium name="The Broad Institute Genome Sequencing Platform"/>
            <person name="Russ C."/>
            <person name="Cuomo C."/>
            <person name="Young S.K."/>
            <person name="Zeng Q."/>
            <person name="Gargeya S."/>
            <person name="Alvarado L."/>
            <person name="Berlin A."/>
            <person name="Chapman S.B."/>
            <person name="Chen Z."/>
            <person name="Freedman E."/>
            <person name="Gellesch M."/>
            <person name="Goldberg J."/>
            <person name="Griggs A."/>
            <person name="Gujja S."/>
            <person name="Heilman E."/>
            <person name="Heiman D."/>
            <person name="Howarth C."/>
            <person name="Mehta T."/>
            <person name="Neiman D."/>
            <person name="Pearson M."/>
            <person name="Roberts A."/>
            <person name="Saif S."/>
            <person name="Shea T."/>
            <person name="Shenoy N."/>
            <person name="Sisk P."/>
            <person name="Stolte C."/>
            <person name="Sykes S."/>
            <person name="White J."/>
            <person name="Yandava C."/>
            <person name="Burger G."/>
            <person name="Gray M.W."/>
            <person name="Holland P.W.H."/>
            <person name="King N."/>
            <person name="Lang F.B.F."/>
            <person name="Roger A.J."/>
            <person name="Ruiz-Trillo I."/>
            <person name="Haas B."/>
            <person name="Nusbaum C."/>
            <person name="Birren B."/>
        </authorList>
    </citation>
    <scope>NUCLEOTIDE SEQUENCE [LARGE SCALE GENOMIC DNA]</scope>
    <source>
        <strain evidence="2 3">JP610</strain>
    </source>
</reference>
<evidence type="ECO:0000313" key="2">
    <source>
        <dbReference type="EMBL" id="KNC77731.1"/>
    </source>
</evidence>
<sequence length="169" mass="17847">MTSSQILSTDTSHYSPKPLSSPMTSPVPPRPTNRPMRQLTQTPQFGPALTSSESISRTDSSNSLLGSSSNPVGSPNKIVGSSSNLASMNSPSQESIFSANAESIYSPTGVTNTGSITSPSTEQLISAHAPVTTPPSEPIKTPETNDTVLHPKRQSFSTVDLEDDEMSLR</sequence>
<feature type="compositionally biased region" description="Low complexity" evidence="1">
    <location>
        <begin position="51"/>
        <end position="92"/>
    </location>
</feature>
<keyword evidence="3" id="KW-1185">Reference proteome</keyword>
<feature type="compositionally biased region" description="Polar residues" evidence="1">
    <location>
        <begin position="1"/>
        <end position="14"/>
    </location>
</feature>
<evidence type="ECO:0000313" key="3">
    <source>
        <dbReference type="Proteomes" id="UP000054560"/>
    </source>
</evidence>
<feature type="compositionally biased region" description="Polar residues" evidence="1">
    <location>
        <begin position="110"/>
        <end position="124"/>
    </location>
</feature>
<name>A0A0L0FMK4_9EUKA</name>